<evidence type="ECO:0000313" key="5">
    <source>
        <dbReference type="Proteomes" id="UP000710432"/>
    </source>
</evidence>
<comment type="similarity">
    <text evidence="1">Belongs to the universal ribosomal protein uL16 family.</text>
</comment>
<sequence>MRGAFGKPQGTVARVYIGQVIMYIRTKLQNKEHVIEALRRAKFKFPGRQKIHISKKWGFTKFNADEFEDMVAEKRLIPDSCGVKYIPNCGPLDKWRALHS</sequence>
<keyword evidence="2 4" id="KW-0689">Ribosomal protein</keyword>
<evidence type="ECO:0000256" key="1">
    <source>
        <dbReference type="ARBA" id="ARBA00008931"/>
    </source>
</evidence>
<dbReference type="Proteomes" id="UP000710432">
    <property type="component" value="Unassembled WGS sequence"/>
</dbReference>
<dbReference type="GO" id="GO:0003735">
    <property type="term" value="F:structural constituent of ribosome"/>
    <property type="evidence" value="ECO:0007669"/>
    <property type="project" value="InterPro"/>
</dbReference>
<organism evidence="4 5">
    <name type="scientific">Microtus ochrogaster</name>
    <name type="common">Prairie vole</name>
    <dbReference type="NCBI Taxonomy" id="79684"/>
    <lineage>
        <taxon>Eukaryota</taxon>
        <taxon>Metazoa</taxon>
        <taxon>Chordata</taxon>
        <taxon>Craniata</taxon>
        <taxon>Vertebrata</taxon>
        <taxon>Euteleostomi</taxon>
        <taxon>Mammalia</taxon>
        <taxon>Eutheria</taxon>
        <taxon>Euarchontoglires</taxon>
        <taxon>Glires</taxon>
        <taxon>Rodentia</taxon>
        <taxon>Myomorpha</taxon>
        <taxon>Muroidea</taxon>
        <taxon>Cricetidae</taxon>
        <taxon>Arvicolinae</taxon>
        <taxon>Microtus</taxon>
    </lineage>
</organism>
<dbReference type="InterPro" id="IPR001197">
    <property type="entry name" value="Ribosomal_uL16_euk_arch"/>
</dbReference>
<dbReference type="InterPro" id="IPR016180">
    <property type="entry name" value="Ribosomal_uL16_dom"/>
</dbReference>
<evidence type="ECO:0000313" key="4">
    <source>
        <dbReference type="EMBL" id="KAH0506727.1"/>
    </source>
</evidence>
<dbReference type="FunFam" id="3.30.60.300:FF:000001">
    <property type="entry name" value="60S ribosomal protein L10"/>
    <property type="match status" value="1"/>
</dbReference>
<evidence type="ECO:0000256" key="2">
    <source>
        <dbReference type="ARBA" id="ARBA00022980"/>
    </source>
</evidence>
<reference evidence="4" key="1">
    <citation type="submission" date="2020-03" db="EMBL/GenBank/DDBJ databases">
        <title>Studies in the Genomics of Life Span.</title>
        <authorList>
            <person name="Glass D."/>
        </authorList>
    </citation>
    <scope>NUCLEOTIDE SEQUENCE</scope>
    <source>
        <strain evidence="4">LTLLF</strain>
        <tissue evidence="4">Muscle</tissue>
    </source>
</reference>
<dbReference type="SUPFAM" id="SSF54686">
    <property type="entry name" value="Ribosomal protein L16p/L10e"/>
    <property type="match status" value="1"/>
</dbReference>
<dbReference type="InterPro" id="IPR036920">
    <property type="entry name" value="Ribosomal_uL16_sf"/>
</dbReference>
<keyword evidence="3" id="KW-0687">Ribonucleoprotein</keyword>
<dbReference type="EMBL" id="JAATJU010023900">
    <property type="protein sequence ID" value="KAH0506727.1"/>
    <property type="molecule type" value="Genomic_DNA"/>
</dbReference>
<dbReference type="Pfam" id="PF00252">
    <property type="entry name" value="Ribosomal_L16"/>
    <property type="match status" value="1"/>
</dbReference>
<proteinExistence type="inferred from homology"/>
<dbReference type="GO" id="GO:0022625">
    <property type="term" value="C:cytosolic large ribosomal subunit"/>
    <property type="evidence" value="ECO:0007669"/>
    <property type="project" value="UniProtKB-ARBA"/>
</dbReference>
<dbReference type="Gene3D" id="3.90.1170.10">
    <property type="entry name" value="Ribosomal protein L10e/L16"/>
    <property type="match status" value="1"/>
</dbReference>
<evidence type="ECO:0000256" key="3">
    <source>
        <dbReference type="ARBA" id="ARBA00023274"/>
    </source>
</evidence>
<dbReference type="CDD" id="cd01433">
    <property type="entry name" value="Ribosomal_L16_L10e"/>
    <property type="match status" value="1"/>
</dbReference>
<accession>A0A8J6G972</accession>
<dbReference type="AlphaFoldDB" id="A0A8J6G972"/>
<name>A0A8J6G972_MICOH</name>
<dbReference type="Gene3D" id="3.30.60.300">
    <property type="match status" value="1"/>
</dbReference>
<dbReference type="PANTHER" id="PTHR11726">
    <property type="entry name" value="60S RIBOSOMAL PROTEIN L10"/>
    <property type="match status" value="1"/>
</dbReference>
<protein>
    <submittedName>
        <fullName evidence="4">60S ribosomal protein L10</fullName>
    </submittedName>
</protein>
<comment type="caution">
    <text evidence="4">The sequence shown here is derived from an EMBL/GenBank/DDBJ whole genome shotgun (WGS) entry which is preliminary data.</text>
</comment>
<dbReference type="InterPro" id="IPR047873">
    <property type="entry name" value="Ribosomal_uL16"/>
</dbReference>
<dbReference type="GO" id="GO:0006412">
    <property type="term" value="P:translation"/>
    <property type="evidence" value="ECO:0007669"/>
    <property type="project" value="InterPro"/>
</dbReference>
<gene>
    <name evidence="4" type="ORF">LTLLF_171780</name>
</gene>